<dbReference type="AlphaFoldDB" id="A0A7X5C0B7"/>
<keyword evidence="4" id="KW-1185">Reference proteome</keyword>
<reference evidence="3 4" key="1">
    <citation type="submission" date="2020-01" db="EMBL/GenBank/DDBJ databases">
        <title>Paenibacillus soybeanensis sp. nov. isolated from the nodules of soybean (Glycine max(L.) Merr).</title>
        <authorList>
            <person name="Wang H."/>
        </authorList>
    </citation>
    <scope>NUCLEOTIDE SEQUENCE [LARGE SCALE GENOMIC DNA]</scope>
    <source>
        <strain evidence="3 4">DSM 23054</strain>
    </source>
</reference>
<keyword evidence="1" id="KW-0472">Membrane</keyword>
<proteinExistence type="predicted"/>
<protein>
    <submittedName>
        <fullName evidence="3">YdcF family protein</fullName>
    </submittedName>
</protein>
<keyword evidence="1" id="KW-1133">Transmembrane helix</keyword>
<evidence type="ECO:0000256" key="1">
    <source>
        <dbReference type="SAM" id="Phobius"/>
    </source>
</evidence>
<accession>A0A7X5C0B7</accession>
<dbReference type="Proteomes" id="UP000558113">
    <property type="component" value="Unassembled WGS sequence"/>
</dbReference>
<dbReference type="PANTHER" id="PTHR30336">
    <property type="entry name" value="INNER MEMBRANE PROTEIN, PROBABLE PERMEASE"/>
    <property type="match status" value="1"/>
</dbReference>
<dbReference type="CDD" id="cd06259">
    <property type="entry name" value="YdcF-like"/>
    <property type="match status" value="1"/>
</dbReference>
<dbReference type="Pfam" id="PF02698">
    <property type="entry name" value="DUF218"/>
    <property type="match status" value="1"/>
</dbReference>
<evidence type="ECO:0000259" key="2">
    <source>
        <dbReference type="Pfam" id="PF02698"/>
    </source>
</evidence>
<comment type="caution">
    <text evidence="3">The sequence shown here is derived from an EMBL/GenBank/DDBJ whole genome shotgun (WGS) entry which is preliminary data.</text>
</comment>
<dbReference type="InterPro" id="IPR003848">
    <property type="entry name" value="DUF218"/>
</dbReference>
<feature type="domain" description="DUF218" evidence="2">
    <location>
        <begin position="77"/>
        <end position="243"/>
    </location>
</feature>
<dbReference type="Gene3D" id="3.40.50.620">
    <property type="entry name" value="HUPs"/>
    <property type="match status" value="1"/>
</dbReference>
<dbReference type="InterPro" id="IPR051599">
    <property type="entry name" value="Cell_Envelope_Assoc"/>
</dbReference>
<dbReference type="EMBL" id="JAAAMU010000011">
    <property type="protein sequence ID" value="NBC71401.1"/>
    <property type="molecule type" value="Genomic_DNA"/>
</dbReference>
<dbReference type="GO" id="GO:0005886">
    <property type="term" value="C:plasma membrane"/>
    <property type="evidence" value="ECO:0007669"/>
    <property type="project" value="TreeGrafter"/>
</dbReference>
<evidence type="ECO:0000313" key="4">
    <source>
        <dbReference type="Proteomes" id="UP000558113"/>
    </source>
</evidence>
<evidence type="ECO:0000313" key="3">
    <source>
        <dbReference type="EMBL" id="NBC71401.1"/>
    </source>
</evidence>
<gene>
    <name evidence="3" type="ORF">GT003_20595</name>
</gene>
<feature type="transmembrane region" description="Helical" evidence="1">
    <location>
        <begin position="37"/>
        <end position="56"/>
    </location>
</feature>
<keyword evidence="1" id="KW-0812">Transmembrane</keyword>
<feature type="transmembrane region" description="Helical" evidence="1">
    <location>
        <begin position="7"/>
        <end position="31"/>
    </location>
</feature>
<dbReference type="PANTHER" id="PTHR30336:SF4">
    <property type="entry name" value="ENVELOPE BIOGENESIS FACTOR ELYC"/>
    <property type="match status" value="1"/>
</dbReference>
<sequence>MIYLIKFAYGFLLLPGIFVVLLGAAGIWLWIKRSKSQAIGAFAFALLLYLCSIGAISDGIMRNLEHGYAPPSDVAGDVIVVLGGGATDDTPDIDGEGNLYGSAGNRLLAAARLYRKTGLPILFSGGKVFADTGNEAEIAKRQLIGLQVPADRILVENRSLNTAQNAEFTGELLKNHHLTKPILVTSAFHMKRSVLDFRKEGIAVVPYPVDYKVSLRASYSLNKWSPSSSAMDSISTCLKEYIGIMAAKLLHNK</sequence>
<dbReference type="GO" id="GO:0043164">
    <property type="term" value="P:Gram-negative-bacterium-type cell wall biogenesis"/>
    <property type="evidence" value="ECO:0007669"/>
    <property type="project" value="TreeGrafter"/>
</dbReference>
<dbReference type="OrthoDB" id="9782395at2"/>
<dbReference type="RefSeq" id="WP_161701403.1">
    <property type="nucleotide sequence ID" value="NZ_JAAAMU010000011.1"/>
</dbReference>
<name>A0A7X5C0B7_9BACL</name>
<dbReference type="InterPro" id="IPR014729">
    <property type="entry name" value="Rossmann-like_a/b/a_fold"/>
</dbReference>
<organism evidence="3 4">
    <name type="scientific">Paenibacillus sacheonensis</name>
    <dbReference type="NCBI Taxonomy" id="742054"/>
    <lineage>
        <taxon>Bacteria</taxon>
        <taxon>Bacillati</taxon>
        <taxon>Bacillota</taxon>
        <taxon>Bacilli</taxon>
        <taxon>Bacillales</taxon>
        <taxon>Paenibacillaceae</taxon>
        <taxon>Paenibacillus</taxon>
    </lineage>
</organism>
<dbReference type="GO" id="GO:0000270">
    <property type="term" value="P:peptidoglycan metabolic process"/>
    <property type="evidence" value="ECO:0007669"/>
    <property type="project" value="TreeGrafter"/>
</dbReference>